<evidence type="ECO:0000313" key="2">
    <source>
        <dbReference type="EMBL" id="CAB4726311.1"/>
    </source>
</evidence>
<gene>
    <name evidence="2" type="ORF">UFOPK2754_00166</name>
    <name evidence="3" type="ORF">UFOPK3139_00480</name>
    <name evidence="4" type="ORF">UFOPK3967_00482</name>
</gene>
<sequence>MLSAPRTSSFRRPRRARFAVVGTVFAIVLTSCSTNNGPKDFNDAVKENYTNSCKEANPDKKDIADAATFCGCTYEAIKTSFTFDEFKALDSKLRDVLEKKDTAPKNQADIAKIDARYATAVEACRTAGPAAPASNASTTTVATTTTK</sequence>
<organism evidence="4">
    <name type="scientific">freshwater metagenome</name>
    <dbReference type="NCBI Taxonomy" id="449393"/>
    <lineage>
        <taxon>unclassified sequences</taxon>
        <taxon>metagenomes</taxon>
        <taxon>ecological metagenomes</taxon>
    </lineage>
</organism>
<dbReference type="EMBL" id="CAFBOS010000019">
    <property type="protein sequence ID" value="CAB4983067.1"/>
    <property type="molecule type" value="Genomic_DNA"/>
</dbReference>
<protein>
    <submittedName>
        <fullName evidence="4">Unannotated protein</fullName>
    </submittedName>
</protein>
<evidence type="ECO:0000313" key="3">
    <source>
        <dbReference type="EMBL" id="CAB4817626.1"/>
    </source>
</evidence>
<feature type="region of interest" description="Disordered" evidence="1">
    <location>
        <begin position="127"/>
        <end position="147"/>
    </location>
</feature>
<dbReference type="AlphaFoldDB" id="A0A6J7MQS0"/>
<dbReference type="PROSITE" id="PS51257">
    <property type="entry name" value="PROKAR_LIPOPROTEIN"/>
    <property type="match status" value="1"/>
</dbReference>
<proteinExistence type="predicted"/>
<evidence type="ECO:0000256" key="1">
    <source>
        <dbReference type="SAM" id="MobiDB-lite"/>
    </source>
</evidence>
<name>A0A6J7MQS0_9ZZZZ</name>
<reference evidence="4" key="1">
    <citation type="submission" date="2020-05" db="EMBL/GenBank/DDBJ databases">
        <authorList>
            <person name="Chiriac C."/>
            <person name="Salcher M."/>
            <person name="Ghai R."/>
            <person name="Kavagutti S V."/>
        </authorList>
    </citation>
    <scope>NUCLEOTIDE SEQUENCE</scope>
</reference>
<accession>A0A6J7MQS0</accession>
<evidence type="ECO:0000313" key="4">
    <source>
        <dbReference type="EMBL" id="CAB4983067.1"/>
    </source>
</evidence>
<dbReference type="EMBL" id="CAFABA010000012">
    <property type="protein sequence ID" value="CAB4817626.1"/>
    <property type="molecule type" value="Genomic_DNA"/>
</dbReference>
<dbReference type="EMBL" id="CAEZYR010000003">
    <property type="protein sequence ID" value="CAB4726311.1"/>
    <property type="molecule type" value="Genomic_DNA"/>
</dbReference>